<dbReference type="EMBL" id="CABVLU010000003">
    <property type="protein sequence ID" value="VVT55038.1"/>
    <property type="molecule type" value="Genomic_DNA"/>
</dbReference>
<dbReference type="InterPro" id="IPR016158">
    <property type="entry name" value="Cullin_homology"/>
</dbReference>
<feature type="region of interest" description="Disordered" evidence="6">
    <location>
        <begin position="361"/>
        <end position="382"/>
    </location>
</feature>
<dbReference type="Pfam" id="PF10557">
    <property type="entry name" value="Cullin_Nedd8"/>
    <property type="match status" value="1"/>
</dbReference>
<evidence type="ECO:0000313" key="8">
    <source>
        <dbReference type="EMBL" id="VVT55038.1"/>
    </source>
</evidence>
<accession>A0A5E8BTL3</accession>
<dbReference type="SMART" id="SM00182">
    <property type="entry name" value="CULLIN"/>
    <property type="match status" value="1"/>
</dbReference>
<organism evidence="8 9">
    <name type="scientific">Magnusiomyces paraingens</name>
    <dbReference type="NCBI Taxonomy" id="2606893"/>
    <lineage>
        <taxon>Eukaryota</taxon>
        <taxon>Fungi</taxon>
        <taxon>Dikarya</taxon>
        <taxon>Ascomycota</taxon>
        <taxon>Saccharomycotina</taxon>
        <taxon>Dipodascomycetes</taxon>
        <taxon>Dipodascales</taxon>
        <taxon>Dipodascaceae</taxon>
        <taxon>Magnusiomyces</taxon>
    </lineage>
</organism>
<sequence length="817" mass="93909">MMSRRARIRAPRKNLTVDADFESSWPILSAAIKEIHRKDASRLSFEELYRTAYTIVIRKNGKRLYEAVKAEVRAHLESELNTRLLPKYKGTKLNKADDGKSASSTSSTTTLASTEPNIELLTVTLGVWNDHCICMRMISDILMYLDRVYSREADVPLIYDAGLSIFRDVVFNSVIEKEIYCAILGLLRKDREGITADRPIIKSVVSMLEYLPDTALMGKSIYIGRFEPILFEDTEKYYQDAADNLLVANHNASIYISRTNSWIKDENQRCNMYLLPSSLSRLQLGVQRVLITDRFPKVLAIPENGFKHWIDTDQYQDIKTTYELYQMVTSTFDVLKDILQAAVIERGMEINQRSIAALQAAKQARSGGHNSTEKGKGKSDSQSPTAIAIQWVEMVLTLKEKFDKIIKESLYQNSGINQAVDNSFAEFINKNNKVSEYLSLFIDDNLKKSLKGKTEMEIEDTLEKSIVLFRFIQDKDVFENYYKAHLAKRLLNSKSLSDDIERSMIAKLKMEIGTSFTSRLEGMFKDMKISQEMMIEYKEENEEDETVKRAKSETPGTPTPETKKGRVDISVNVLTSTFWPVSVVSSQVKCNYPDVIEQERLRFERFYLKRHTGRKLAWNSALGTADVKVRFAKRVHEINMPTLAMIILLQFTEMTDPVGLTFEQLYEATNISKPDLVRHLQSLAVAPRTRILRKVPMSKDVKPSDKFFFNNKFESSMTRFKVLAVSSSSKVETDSEKKETLAKVGQTRKYEVDAAIVRVMKTRKRMDHGMLVQDVISQLKQRFKADQALIKSRIDNLLEREYLERDPDERQIYNYLA</sequence>
<dbReference type="PROSITE" id="PS50069">
    <property type="entry name" value="CULLIN_2"/>
    <property type="match status" value="1"/>
</dbReference>
<gene>
    <name evidence="8" type="ORF">SAPINGB_P004391</name>
</gene>
<dbReference type="InterPro" id="IPR016159">
    <property type="entry name" value="Cullin_repeat-like_dom_sf"/>
</dbReference>
<comment type="similarity">
    <text evidence="1 4 5">Belongs to the cullin family.</text>
</comment>
<dbReference type="Proteomes" id="UP000398389">
    <property type="component" value="Unassembled WGS sequence"/>
</dbReference>
<dbReference type="InterPro" id="IPR036317">
    <property type="entry name" value="Cullin_homology_sf"/>
</dbReference>
<evidence type="ECO:0000256" key="3">
    <source>
        <dbReference type="ARBA" id="ARBA00022843"/>
    </source>
</evidence>
<dbReference type="InterPro" id="IPR036388">
    <property type="entry name" value="WH-like_DNA-bd_sf"/>
</dbReference>
<dbReference type="GO" id="GO:0031461">
    <property type="term" value="C:cullin-RING ubiquitin ligase complex"/>
    <property type="evidence" value="ECO:0007669"/>
    <property type="project" value="InterPro"/>
</dbReference>
<dbReference type="FunFam" id="1.20.1310.10:FF:000036">
    <property type="entry name" value="SCF ubiquitin ligase subunit CulC, putative"/>
    <property type="match status" value="1"/>
</dbReference>
<dbReference type="InterPro" id="IPR045093">
    <property type="entry name" value="Cullin"/>
</dbReference>
<dbReference type="SMART" id="SM00884">
    <property type="entry name" value="Cullin_Nedd8"/>
    <property type="match status" value="1"/>
</dbReference>
<evidence type="ECO:0000259" key="7">
    <source>
        <dbReference type="PROSITE" id="PS50069"/>
    </source>
</evidence>
<dbReference type="SUPFAM" id="SSF74788">
    <property type="entry name" value="Cullin repeat-like"/>
    <property type="match status" value="1"/>
</dbReference>
<protein>
    <recommendedName>
        <fullName evidence="7">Cullin family profile domain-containing protein</fullName>
    </recommendedName>
</protein>
<dbReference type="Gene3D" id="1.20.1310.10">
    <property type="entry name" value="Cullin Repeats"/>
    <property type="match status" value="4"/>
</dbReference>
<feature type="domain" description="Cullin family profile" evidence="7">
    <location>
        <begin position="433"/>
        <end position="684"/>
    </location>
</feature>
<evidence type="ECO:0000256" key="1">
    <source>
        <dbReference type="ARBA" id="ARBA00006019"/>
    </source>
</evidence>
<keyword evidence="3" id="KW-0832">Ubl conjugation</keyword>
<evidence type="ECO:0000256" key="2">
    <source>
        <dbReference type="ARBA" id="ARBA00022499"/>
    </source>
</evidence>
<dbReference type="InterPro" id="IPR019559">
    <property type="entry name" value="Cullin_neddylation_domain"/>
</dbReference>
<dbReference type="RefSeq" id="XP_031854997.1">
    <property type="nucleotide sequence ID" value="XM_031999106.1"/>
</dbReference>
<feature type="region of interest" description="Disordered" evidence="6">
    <location>
        <begin position="539"/>
        <end position="564"/>
    </location>
</feature>
<evidence type="ECO:0000256" key="4">
    <source>
        <dbReference type="PROSITE-ProRule" id="PRU00330"/>
    </source>
</evidence>
<dbReference type="GeneID" id="43583206"/>
<dbReference type="FunFam" id="1.10.10.10:FF:000014">
    <property type="entry name" value="Cullin 1"/>
    <property type="match status" value="1"/>
</dbReference>
<dbReference type="Gene3D" id="3.30.230.130">
    <property type="entry name" value="Cullin, Chain C, Domain 2"/>
    <property type="match status" value="1"/>
</dbReference>
<evidence type="ECO:0000313" key="9">
    <source>
        <dbReference type="Proteomes" id="UP000398389"/>
    </source>
</evidence>
<dbReference type="AlphaFoldDB" id="A0A5E8BTL3"/>
<dbReference type="OrthoDB" id="27073at2759"/>
<dbReference type="SUPFAM" id="SSF75632">
    <property type="entry name" value="Cullin homology domain"/>
    <property type="match status" value="1"/>
</dbReference>
<dbReference type="Gene3D" id="1.10.10.10">
    <property type="entry name" value="Winged helix-like DNA-binding domain superfamily/Winged helix DNA-binding domain"/>
    <property type="match status" value="1"/>
</dbReference>
<evidence type="ECO:0000256" key="5">
    <source>
        <dbReference type="RuleBase" id="RU003829"/>
    </source>
</evidence>
<dbReference type="GO" id="GO:0006511">
    <property type="term" value="P:ubiquitin-dependent protein catabolic process"/>
    <property type="evidence" value="ECO:0007669"/>
    <property type="project" value="InterPro"/>
</dbReference>
<evidence type="ECO:0000256" key="6">
    <source>
        <dbReference type="SAM" id="MobiDB-lite"/>
    </source>
</evidence>
<keyword evidence="9" id="KW-1185">Reference proteome</keyword>
<dbReference type="PROSITE" id="PS01256">
    <property type="entry name" value="CULLIN_1"/>
    <property type="match status" value="1"/>
</dbReference>
<dbReference type="Pfam" id="PF26557">
    <property type="entry name" value="Cullin_AB"/>
    <property type="match status" value="1"/>
</dbReference>
<dbReference type="InterPro" id="IPR036390">
    <property type="entry name" value="WH_DNA-bd_sf"/>
</dbReference>
<dbReference type="FunFam" id="1.20.1310.10:FF:000002">
    <property type="entry name" value="cullin-3 isoform X1"/>
    <property type="match status" value="1"/>
</dbReference>
<dbReference type="SUPFAM" id="SSF46785">
    <property type="entry name" value="Winged helix' DNA-binding domain"/>
    <property type="match status" value="1"/>
</dbReference>
<dbReference type="PANTHER" id="PTHR11932">
    <property type="entry name" value="CULLIN"/>
    <property type="match status" value="1"/>
</dbReference>
<dbReference type="Pfam" id="PF00888">
    <property type="entry name" value="Cullin"/>
    <property type="match status" value="1"/>
</dbReference>
<proteinExistence type="inferred from homology"/>
<keyword evidence="2" id="KW-1017">Isopeptide bond</keyword>
<dbReference type="InterPro" id="IPR059120">
    <property type="entry name" value="Cullin-like_AB"/>
</dbReference>
<reference evidence="8 9" key="1">
    <citation type="submission" date="2019-09" db="EMBL/GenBank/DDBJ databases">
        <authorList>
            <person name="Brejova B."/>
        </authorList>
    </citation>
    <scope>NUCLEOTIDE SEQUENCE [LARGE SCALE GENOMIC DNA]</scope>
</reference>
<dbReference type="InterPro" id="IPR001373">
    <property type="entry name" value="Cullin_N"/>
</dbReference>
<dbReference type="GO" id="GO:0031625">
    <property type="term" value="F:ubiquitin protein ligase binding"/>
    <property type="evidence" value="ECO:0007669"/>
    <property type="project" value="InterPro"/>
</dbReference>
<name>A0A5E8BTL3_9ASCO</name>
<dbReference type="InterPro" id="IPR016157">
    <property type="entry name" value="Cullin_CS"/>
</dbReference>